<dbReference type="Gene3D" id="2.60.120.620">
    <property type="entry name" value="q2cbj1_9rhob like domain"/>
    <property type="match status" value="1"/>
</dbReference>
<dbReference type="Pfam" id="PF10014">
    <property type="entry name" value="2OG-Fe_Oxy_2"/>
    <property type="match status" value="1"/>
</dbReference>
<dbReference type="Proteomes" id="UP000273307">
    <property type="component" value="Unassembled WGS sequence"/>
</dbReference>
<keyword evidence="2" id="KW-1185">Reference proteome</keyword>
<accession>A0A498PPN9</accession>
<dbReference type="GO" id="GO:0051213">
    <property type="term" value="F:dioxygenase activity"/>
    <property type="evidence" value="ECO:0007669"/>
    <property type="project" value="InterPro"/>
</dbReference>
<organism evidence="1 2">
    <name type="scientific">Mycobacterium attenuatum</name>
    <dbReference type="NCBI Taxonomy" id="2341086"/>
    <lineage>
        <taxon>Bacteria</taxon>
        <taxon>Bacillati</taxon>
        <taxon>Actinomycetota</taxon>
        <taxon>Actinomycetes</taxon>
        <taxon>Mycobacteriales</taxon>
        <taxon>Mycobacteriaceae</taxon>
        <taxon>Mycobacterium</taxon>
    </lineage>
</organism>
<evidence type="ECO:0008006" key="3">
    <source>
        <dbReference type="Google" id="ProtNLM"/>
    </source>
</evidence>
<sequence>MVIPISDGYRTAADPAAAAARLLTSTGVAIMSSLDLTRSLGAGREAWARFARHWEDLAPDPYAAELGVQRQRRYGQYVLRDGAWRLLPNDAFAQPENSNPLYIGKNRDFEPLTDAFAEDPLQQSLMGVLARVAAALDDAAEWDVKVHPFRVQSVAGSDGRPAPEGLHRDGVTLVSSLLIGRRNALGGQSSVCDVDGRPLLTATLDEPGTLLLGDDRHTLHDVSPIRPIDNSEPAQRDVLVITFASR</sequence>
<dbReference type="EMBL" id="UPHP01000022">
    <property type="protein sequence ID" value="VBA35346.1"/>
    <property type="molecule type" value="Genomic_DNA"/>
</dbReference>
<evidence type="ECO:0000313" key="2">
    <source>
        <dbReference type="Proteomes" id="UP000273307"/>
    </source>
</evidence>
<dbReference type="InterPro" id="IPR018724">
    <property type="entry name" value="2OG-Fe_dioxygenase"/>
</dbReference>
<evidence type="ECO:0000313" key="1">
    <source>
        <dbReference type="EMBL" id="VBA35346.1"/>
    </source>
</evidence>
<proteinExistence type="predicted"/>
<dbReference type="AlphaFoldDB" id="A0A498PPN9"/>
<reference evidence="1 2" key="1">
    <citation type="submission" date="2018-09" db="EMBL/GenBank/DDBJ databases">
        <authorList>
            <person name="Tagini F."/>
        </authorList>
    </citation>
    <scope>NUCLEOTIDE SEQUENCE [LARGE SCALE GENOMIC DNA]</scope>
    <source>
        <strain evidence="1 2">MK136</strain>
    </source>
</reference>
<protein>
    <recommendedName>
        <fullName evidence="3">L-isoleucine-4-hydroxylase</fullName>
    </recommendedName>
</protein>
<gene>
    <name evidence="1" type="ORF">LAUMK136_01047</name>
</gene>
<name>A0A498PPN9_9MYCO</name>